<dbReference type="SUPFAM" id="SSF50729">
    <property type="entry name" value="PH domain-like"/>
    <property type="match status" value="1"/>
</dbReference>
<feature type="region of interest" description="Disordered" evidence="7">
    <location>
        <begin position="1137"/>
        <end position="1211"/>
    </location>
</feature>
<comment type="subcellular location">
    <subcellularLocation>
        <location evidence="1">Cytoplasm</location>
    </subcellularLocation>
</comment>
<feature type="compositionally biased region" description="Low complexity" evidence="7">
    <location>
        <begin position="1924"/>
        <end position="1963"/>
    </location>
</feature>
<feature type="region of interest" description="Disordered" evidence="7">
    <location>
        <begin position="1276"/>
        <end position="1520"/>
    </location>
</feature>
<evidence type="ECO:0000256" key="7">
    <source>
        <dbReference type="SAM" id="MobiDB-lite"/>
    </source>
</evidence>
<feature type="compositionally biased region" description="Basic residues" evidence="7">
    <location>
        <begin position="1819"/>
        <end position="1830"/>
    </location>
</feature>
<feature type="compositionally biased region" description="Low complexity" evidence="7">
    <location>
        <begin position="85"/>
        <end position="97"/>
    </location>
</feature>
<accession>A0A9C6TX83</accession>
<feature type="compositionally biased region" description="Gly residues" evidence="7">
    <location>
        <begin position="1859"/>
        <end position="1870"/>
    </location>
</feature>
<feature type="compositionally biased region" description="Low complexity" evidence="7">
    <location>
        <begin position="363"/>
        <end position="384"/>
    </location>
</feature>
<feature type="region of interest" description="Disordered" evidence="7">
    <location>
        <begin position="357"/>
        <end position="423"/>
    </location>
</feature>
<feature type="region of interest" description="Disordered" evidence="7">
    <location>
        <begin position="2061"/>
        <end position="2090"/>
    </location>
</feature>
<reference evidence="10" key="1">
    <citation type="submission" date="2025-08" db="UniProtKB">
        <authorList>
            <consortium name="RefSeq"/>
        </authorList>
    </citation>
    <scope>IDENTIFICATION</scope>
    <source>
        <tissue evidence="10">Whole organism</tissue>
    </source>
</reference>
<evidence type="ECO:0000256" key="5">
    <source>
        <dbReference type="ARBA" id="ARBA00022782"/>
    </source>
</evidence>
<dbReference type="CDD" id="cd01215">
    <property type="entry name" value="PTB_Dab"/>
    <property type="match status" value="1"/>
</dbReference>
<evidence type="ECO:0000313" key="10">
    <source>
        <dbReference type="RefSeq" id="XP_052124046.1"/>
    </source>
</evidence>
<dbReference type="Proteomes" id="UP000504606">
    <property type="component" value="Unplaced"/>
</dbReference>
<dbReference type="OrthoDB" id="10069833at2759"/>
<proteinExistence type="predicted"/>
<feature type="compositionally biased region" description="Basic residues" evidence="7">
    <location>
        <begin position="1628"/>
        <end position="1637"/>
    </location>
</feature>
<feature type="compositionally biased region" description="Basic and acidic residues" evidence="7">
    <location>
        <begin position="1964"/>
        <end position="1974"/>
    </location>
</feature>
<feature type="region of interest" description="Disordered" evidence="7">
    <location>
        <begin position="627"/>
        <end position="939"/>
    </location>
</feature>
<dbReference type="InterPro" id="IPR011993">
    <property type="entry name" value="PH-like_dom_sf"/>
</dbReference>
<evidence type="ECO:0000259" key="8">
    <source>
        <dbReference type="PROSITE" id="PS01179"/>
    </source>
</evidence>
<feature type="region of interest" description="Disordered" evidence="7">
    <location>
        <begin position="1224"/>
        <end position="1248"/>
    </location>
</feature>
<feature type="compositionally biased region" description="Pro residues" evidence="7">
    <location>
        <begin position="1981"/>
        <end position="1990"/>
    </location>
</feature>
<feature type="compositionally biased region" description="Basic and acidic residues" evidence="7">
    <location>
        <begin position="1391"/>
        <end position="1401"/>
    </location>
</feature>
<feature type="region of interest" description="Disordered" evidence="7">
    <location>
        <begin position="1057"/>
        <end position="1124"/>
    </location>
</feature>
<dbReference type="GO" id="GO:0030154">
    <property type="term" value="P:cell differentiation"/>
    <property type="evidence" value="ECO:0007669"/>
    <property type="project" value="UniProtKB-KW"/>
</dbReference>
<feature type="compositionally biased region" description="Low complexity" evidence="7">
    <location>
        <begin position="1791"/>
        <end position="1800"/>
    </location>
</feature>
<keyword evidence="6" id="KW-0175">Coiled coil</keyword>
<feature type="compositionally biased region" description="Polar residues" evidence="7">
    <location>
        <begin position="1060"/>
        <end position="1074"/>
    </location>
</feature>
<feature type="region of interest" description="Disordered" evidence="7">
    <location>
        <begin position="1"/>
        <end position="126"/>
    </location>
</feature>
<keyword evidence="2" id="KW-0217">Developmental protein</keyword>
<dbReference type="RefSeq" id="XP_052124046.1">
    <property type="nucleotide sequence ID" value="XM_052268086.1"/>
</dbReference>
<dbReference type="PROSITE" id="PS01179">
    <property type="entry name" value="PID"/>
    <property type="match status" value="1"/>
</dbReference>
<feature type="compositionally biased region" description="Low complexity" evidence="7">
    <location>
        <begin position="916"/>
        <end position="926"/>
    </location>
</feature>
<feature type="compositionally biased region" description="Basic and acidic residues" evidence="7">
    <location>
        <begin position="1325"/>
        <end position="1351"/>
    </location>
</feature>
<dbReference type="InterPro" id="IPR006020">
    <property type="entry name" value="PTB/PI_dom"/>
</dbReference>
<feature type="domain" description="PID" evidence="8">
    <location>
        <begin position="126"/>
        <end position="261"/>
    </location>
</feature>
<dbReference type="CTD" id="39866"/>
<keyword evidence="5" id="KW-0221">Differentiation</keyword>
<feature type="compositionally biased region" description="Gly residues" evidence="7">
    <location>
        <begin position="1480"/>
        <end position="1491"/>
    </location>
</feature>
<evidence type="ECO:0000256" key="3">
    <source>
        <dbReference type="ARBA" id="ARBA00022490"/>
    </source>
</evidence>
<dbReference type="SMART" id="SM00462">
    <property type="entry name" value="PTB"/>
    <property type="match status" value="1"/>
</dbReference>
<feature type="compositionally biased region" description="Low complexity" evidence="7">
    <location>
        <begin position="1111"/>
        <end position="1124"/>
    </location>
</feature>
<feature type="compositionally biased region" description="Polar residues" evidence="7">
    <location>
        <begin position="1189"/>
        <end position="1209"/>
    </location>
</feature>
<gene>
    <name evidence="10" type="primary">LOC113213093</name>
</gene>
<evidence type="ECO:0000256" key="6">
    <source>
        <dbReference type="SAM" id="Coils"/>
    </source>
</evidence>
<feature type="compositionally biased region" description="Basic and acidic residues" evidence="7">
    <location>
        <begin position="1564"/>
        <end position="1581"/>
    </location>
</feature>
<feature type="compositionally biased region" description="Basic and acidic residues" evidence="7">
    <location>
        <begin position="1831"/>
        <end position="1844"/>
    </location>
</feature>
<organism evidence="9 10">
    <name type="scientific">Frankliniella occidentalis</name>
    <name type="common">Western flower thrips</name>
    <name type="synonym">Euthrips occidentalis</name>
    <dbReference type="NCBI Taxonomy" id="133901"/>
    <lineage>
        <taxon>Eukaryota</taxon>
        <taxon>Metazoa</taxon>
        <taxon>Ecdysozoa</taxon>
        <taxon>Arthropoda</taxon>
        <taxon>Hexapoda</taxon>
        <taxon>Insecta</taxon>
        <taxon>Pterygota</taxon>
        <taxon>Neoptera</taxon>
        <taxon>Paraneoptera</taxon>
        <taxon>Thysanoptera</taxon>
        <taxon>Terebrantia</taxon>
        <taxon>Thripoidea</taxon>
        <taxon>Thripidae</taxon>
        <taxon>Frankliniella</taxon>
    </lineage>
</organism>
<feature type="compositionally biased region" description="Basic and acidic residues" evidence="7">
    <location>
        <begin position="1682"/>
        <end position="1747"/>
    </location>
</feature>
<evidence type="ECO:0000313" key="9">
    <source>
        <dbReference type="Proteomes" id="UP000504606"/>
    </source>
</evidence>
<feature type="compositionally biased region" description="Basic and acidic residues" evidence="7">
    <location>
        <begin position="2077"/>
        <end position="2089"/>
    </location>
</feature>
<dbReference type="FunFam" id="2.30.29.30:FF:000262">
    <property type="entry name" value="Disabled, isoform F"/>
    <property type="match status" value="1"/>
</dbReference>
<feature type="compositionally biased region" description="Low complexity" evidence="7">
    <location>
        <begin position="412"/>
        <end position="423"/>
    </location>
</feature>
<keyword evidence="3" id="KW-0963">Cytoplasm</keyword>
<feature type="compositionally biased region" description="Basic and acidic residues" evidence="7">
    <location>
        <begin position="835"/>
        <end position="848"/>
    </location>
</feature>
<keyword evidence="9" id="KW-1185">Reference proteome</keyword>
<dbReference type="KEGG" id="foc:113213093"/>
<dbReference type="GeneID" id="113213093"/>
<feature type="region of interest" description="Disordered" evidence="7">
    <location>
        <begin position="575"/>
        <end position="601"/>
    </location>
</feature>
<feature type="compositionally biased region" description="Low complexity" evidence="7">
    <location>
        <begin position="57"/>
        <end position="74"/>
    </location>
</feature>
<dbReference type="Gene3D" id="2.30.29.30">
    <property type="entry name" value="Pleckstrin-homology domain (PH domain)/Phosphotyrosine-binding domain (PTB)"/>
    <property type="match status" value="1"/>
</dbReference>
<feature type="region of interest" description="Disordered" evidence="7">
    <location>
        <begin position="1564"/>
        <end position="2021"/>
    </location>
</feature>
<keyword evidence="4" id="KW-0597">Phosphoprotein</keyword>
<dbReference type="GO" id="GO:0005737">
    <property type="term" value="C:cytoplasm"/>
    <property type="evidence" value="ECO:0007669"/>
    <property type="project" value="UniProtKB-SubCell"/>
</dbReference>
<feature type="compositionally biased region" description="Polar residues" evidence="7">
    <location>
        <begin position="1891"/>
        <end position="1909"/>
    </location>
</feature>
<feature type="compositionally biased region" description="Pro residues" evidence="7">
    <location>
        <begin position="75"/>
        <end position="84"/>
    </location>
</feature>
<feature type="compositionally biased region" description="Polar residues" evidence="7">
    <location>
        <begin position="1801"/>
        <end position="1812"/>
    </location>
</feature>
<evidence type="ECO:0000256" key="4">
    <source>
        <dbReference type="ARBA" id="ARBA00022553"/>
    </source>
</evidence>
<feature type="compositionally biased region" description="Basic and acidic residues" evidence="7">
    <location>
        <begin position="393"/>
        <end position="409"/>
    </location>
</feature>
<feature type="compositionally biased region" description="Low complexity" evidence="7">
    <location>
        <begin position="672"/>
        <end position="693"/>
    </location>
</feature>
<feature type="compositionally biased region" description="Acidic residues" evidence="7">
    <location>
        <begin position="1367"/>
        <end position="1376"/>
    </location>
</feature>
<feature type="coiled-coil region" evidence="6">
    <location>
        <begin position="316"/>
        <end position="343"/>
    </location>
</feature>
<dbReference type="InterPro" id="IPR048561">
    <property type="entry name" value="Dab_PTB"/>
</dbReference>
<evidence type="ECO:0000256" key="2">
    <source>
        <dbReference type="ARBA" id="ARBA00022473"/>
    </source>
</evidence>
<protein>
    <submittedName>
        <fullName evidence="10">Protein disabled</fullName>
    </submittedName>
</protein>
<feature type="compositionally biased region" description="Polar residues" evidence="7">
    <location>
        <begin position="1092"/>
        <end position="1104"/>
    </location>
</feature>
<name>A0A9C6TX83_FRAOC</name>
<feature type="compositionally biased region" description="Low complexity" evidence="7">
    <location>
        <begin position="577"/>
        <end position="587"/>
    </location>
</feature>
<feature type="compositionally biased region" description="Basic and acidic residues" evidence="7">
    <location>
        <begin position="1168"/>
        <end position="1183"/>
    </location>
</feature>
<feature type="compositionally biased region" description="Basic and acidic residues" evidence="7">
    <location>
        <begin position="2006"/>
        <end position="2021"/>
    </location>
</feature>
<feature type="compositionally biased region" description="Low complexity" evidence="7">
    <location>
        <begin position="1871"/>
        <end position="1881"/>
    </location>
</feature>
<feature type="compositionally biased region" description="Acidic residues" evidence="7">
    <location>
        <begin position="1599"/>
        <end position="1608"/>
    </location>
</feature>
<dbReference type="Pfam" id="PF00640">
    <property type="entry name" value="PID"/>
    <property type="match status" value="1"/>
</dbReference>
<dbReference type="PANTHER" id="PTHR47695:SF3">
    <property type="entry name" value="PID DOMAIN-CONTAINING PROTEIN"/>
    <property type="match status" value="1"/>
</dbReference>
<evidence type="ECO:0000256" key="1">
    <source>
        <dbReference type="ARBA" id="ARBA00004496"/>
    </source>
</evidence>
<dbReference type="PANTHER" id="PTHR47695">
    <property type="entry name" value="PID DOMAIN-CONTAINING PROTEIN"/>
    <property type="match status" value="1"/>
</dbReference>
<feature type="compositionally biased region" description="Basic and acidic residues" evidence="7">
    <location>
        <begin position="1446"/>
        <end position="1457"/>
    </location>
</feature>
<sequence>MRSKSAPVDTDRVVLTEARPARANKYLELDASDASADEADDARDLDWPTSMTGVWMASAASSPSPNNNNHKSPSPKSPPSPAAPASPQGASPPTSSSWKDKMVRRRHDSGSSKNGKKDKNEPSRFMGEGVSFKAKLIGILEVAEARGDRMCQDALADLKMAIRAAGEHKQRITINIAIDGLRLRDEKTGDCLYHHLVHKISFIAQDMTDPRAFGYIFGSPDTGHRFFGIKTDKAASQVVECIRDLFQVVFALKNREQHIEQQHMKICGGSTSSLMSSTTTTPSVTYMEAMAHHLKESCVRENGSPGAVASSSKAESEATIADLLDLEYELNNLQQNIHQMDQITAAAAKEDAFEHDPFGDSFTATTTKTTTTKTSSAGSTAVAALPPPPSAKDGARPDGTGTHRRERTVNRAGSTTSTTTATVSAASTAFTSTAATFGAAAPPSAPLAQEEKHWFDQETEALFDDGEMPGTMSKTNQLDQDSNRASPLEMSRQANLLADQFDVFTELDPLGTGRSKPYVDKKDFFSDLKNPPKKVLKDLVGEVDPLSAPAPAPLDLTGSQAGALGDVLSALESAPGSSTSFPAFPDPFSDDPFDKTDPFAEGSFSQTVSFSPNTVMADPFETGFADFSSFPPGSRNSASPLPSAGGASGGGTLHGPLRVSLPPEDGSASSGTASCLSPSPPLSGSGPATSSLSRQRNRFARKQLSVSMVKIPSPKSSQRRSRLPKQMTVDGSGQGVRFPPLGSSPTPADEAAQLQRRSPGGLSRGGITPSPPIVASFPDLDGDAGSRLSGSSAELAEIAPEPPPRPTPNAFSIKPPPLPPKKHTGTIFKPPPRPPHQDDHSIYDHIENYESSSSPTPHDASDAKSPPIPVPARKPRYSEENSVPLRPKKQNIAETEDGYLAPIPFLPPPVKRHHSSSTSQSQQRRSAQPAPGPTKKSLDITLSQLTKTGFSDLAGTLGISPSQLSKMTLQDLTKRLASLSDAPQTDAFTAGNRGSLSKAEYTALRESVDEDSGFAAEFDDNFCNMGGVGLAGASSVPNQESLYDKYAVFRELLLQDEPSGRSSSQEQADTVSLTESKEENSEQGEAAGEVSARTSSVPHSSPITINVVGHSDSNSNAVSSASPSPALVDRYAALREISLCDESSNKDDDERDEDREDNNGYAEVENDLSDKEDSITEVNHEAMEDQDLLTLSAQHSESTESPTLDTNTVRDAPSIMETTILEEDACGSEGDSAEQPVPPKQPSLLDSSIVSLEPVPENLELTTKSLISNLMNGSVPAEPAAAQAATSETTSRPQSLEASEAWAKFDSSQFEKPVSDDGASPWSSDGKEFSNKVPGWKDDSDHERRDRDRDKGRRRRGRGPAAGTAWPEDEESEEGWDDRVSDDPWENGYDEGQRGRYPEPRRSRRRKVSPWRRGAAGSVGKQSSREVSPWESGDSTGPPPGPADRPPSDRSQDDMKRSWKTRPKNRGSSWEEERAQRLPGGLGGGGPGPGSTRGSWDGESSEYDDARKRRQSPWGEDRDRDRWHAWEEDEYYRREGGWDWYYRDREHRDRDHREDEYRRRWEYERSRDRDRDREWEWDRYGRPRKSGPGGPPSSHYRDWDDETSEQGDDEHPHGPHGPHPTHGAHGAHGVRKWRRSRPGSAASRGHDRVSPSTSVEYKEDDSPSSAAAAHAAAHAGRRRVYRDHDRDWERDRVGGSMDRRSRSREDPFSSDQEHEYWERGEPRPEPRGEPRGERTRSRTERDARYEQRSQTLYARRTNRSRYKTFDPPKQSPFEDDFSSQRFDFVTEPKQSSASFSQESSLDTSEPTRSPQPSAGLAHFHGHGPKVHVAPRKRDSLSESEEARGVEAGGLGASLSPLERGGGGGGGGSGRGRASSMGSSRRQSPFEDDFTPPNSASGVRHLSSASSDISDQQHRLTADEGAQAGSKPGSRAGSRPGSGRRPTLGSSGAGPSAPAAPVASSGPDADSRSNGRSMDDVFLPPEACPPDPSALPHPDSAEPVISPNRPSAEHRRSVRISGEDKNLAGMKARLANLRRTDSSSSLRKSESINIFARSCDPFDDDDFFAEDGSPAVQPPHGGKAEHSAGHRSGDQFKWTEAFDSFNFEEEH</sequence>
<feature type="compositionally biased region" description="Low complexity" evidence="7">
    <location>
        <begin position="1276"/>
        <end position="1291"/>
    </location>
</feature>